<sequence>MFNLDEKITFHNKNNDLLAIGEILVDLISTDYNEDSLSNSYQKYFGGSPSNIVMNAKKLGIRSVVASAIGDDGLGNFLLKQLQNAGMNTDCIQTVHEATSMVMLTKSKSTPIPIFYRGADYQLVYTSKLEQYLKDSKVLHFSCWPISKYPARQTIERAIEIAKENGVLVCFDPNYHKRLWEKGEDGIGYVQSIIAKSDILKPSEDDAERLFGSDLPERYIEKFLELGAKLVILTMGKKGALVSNGSSIEKFPSLATEVIDTTGAGDAFWSGFYTGIIKGHTIRESLRMGFATSAYKLQFTGAVIDLPKLEVISSLYRM</sequence>
<dbReference type="Proteomes" id="UP000032534">
    <property type="component" value="Unassembled WGS sequence"/>
</dbReference>
<gene>
    <name evidence="5" type="ORF">QD47_09085</name>
</gene>
<keyword evidence="3 5" id="KW-0418">Kinase</keyword>
<name>A0A0D7X4Q4_9BACL</name>
<reference evidence="5 6" key="1">
    <citation type="submission" date="2014-11" db="EMBL/GenBank/DDBJ databases">
        <title>Draft Genome Sequences of Paenibacillus polymyxa NRRL B-30509 and Paenibacillus terrae NRRL B-30644, Strains from a Poultry Environment that Produce Tridecaptin A and Paenicidins.</title>
        <authorList>
            <person name="van Belkum M.J."/>
            <person name="Lohans C.T."/>
            <person name="Vederas J.C."/>
        </authorList>
    </citation>
    <scope>NUCLEOTIDE SEQUENCE [LARGE SCALE GENOMIC DNA]</scope>
    <source>
        <strain evidence="5 6">NRRL B-30644</strain>
    </source>
</reference>
<dbReference type="OrthoDB" id="9813569at2"/>
<evidence type="ECO:0000256" key="2">
    <source>
        <dbReference type="ARBA" id="ARBA00022679"/>
    </source>
</evidence>
<dbReference type="Gene3D" id="6.10.140.490">
    <property type="match status" value="1"/>
</dbReference>
<dbReference type="InterPro" id="IPR029056">
    <property type="entry name" value="Ribokinase-like"/>
</dbReference>
<dbReference type="InterPro" id="IPR002139">
    <property type="entry name" value="Ribo/fructo_kinase"/>
</dbReference>
<dbReference type="GO" id="GO:0016301">
    <property type="term" value="F:kinase activity"/>
    <property type="evidence" value="ECO:0007669"/>
    <property type="project" value="UniProtKB-KW"/>
</dbReference>
<dbReference type="InterPro" id="IPR050306">
    <property type="entry name" value="PfkB_Carbo_kinase"/>
</dbReference>
<dbReference type="Pfam" id="PF00294">
    <property type="entry name" value="PfkB"/>
    <property type="match status" value="1"/>
</dbReference>
<dbReference type="Gene3D" id="3.40.1620.20">
    <property type="match status" value="1"/>
</dbReference>
<keyword evidence="6" id="KW-1185">Reference proteome</keyword>
<comment type="similarity">
    <text evidence="1">Belongs to the carbohydrate kinase PfkB family.</text>
</comment>
<evidence type="ECO:0000313" key="5">
    <source>
        <dbReference type="EMBL" id="KJD45948.1"/>
    </source>
</evidence>
<dbReference type="PANTHER" id="PTHR43085:SF57">
    <property type="entry name" value="CARBOHYDRATE KINASE PFKB DOMAIN-CONTAINING PROTEIN"/>
    <property type="match status" value="1"/>
</dbReference>
<accession>A0A0D7X4Q4</accession>
<feature type="domain" description="Carbohydrate kinase PfkB" evidence="4">
    <location>
        <begin position="16"/>
        <end position="308"/>
    </location>
</feature>
<dbReference type="RefSeq" id="WP_044645830.1">
    <property type="nucleotide sequence ID" value="NZ_JTHP01000013.1"/>
</dbReference>
<keyword evidence="2" id="KW-0808">Transferase</keyword>
<comment type="caution">
    <text evidence="5">The sequence shown here is derived from an EMBL/GenBank/DDBJ whole genome shotgun (WGS) entry which is preliminary data.</text>
</comment>
<proteinExistence type="inferred from homology"/>
<dbReference type="AlphaFoldDB" id="A0A0D7X4Q4"/>
<dbReference type="PANTHER" id="PTHR43085">
    <property type="entry name" value="HEXOKINASE FAMILY MEMBER"/>
    <property type="match status" value="1"/>
</dbReference>
<dbReference type="InterPro" id="IPR011611">
    <property type="entry name" value="PfkB_dom"/>
</dbReference>
<evidence type="ECO:0000256" key="1">
    <source>
        <dbReference type="ARBA" id="ARBA00010688"/>
    </source>
</evidence>
<dbReference type="SUPFAM" id="SSF53613">
    <property type="entry name" value="Ribokinase-like"/>
    <property type="match status" value="1"/>
</dbReference>
<evidence type="ECO:0000256" key="3">
    <source>
        <dbReference type="ARBA" id="ARBA00022777"/>
    </source>
</evidence>
<protein>
    <submittedName>
        <fullName evidence="5">Fructokinase</fullName>
    </submittedName>
</protein>
<evidence type="ECO:0000259" key="4">
    <source>
        <dbReference type="Pfam" id="PF00294"/>
    </source>
</evidence>
<dbReference type="EMBL" id="JTHP01000013">
    <property type="protein sequence ID" value="KJD45948.1"/>
    <property type="molecule type" value="Genomic_DNA"/>
</dbReference>
<dbReference type="PATRIC" id="fig|159743.3.peg.2006"/>
<dbReference type="PRINTS" id="PR00990">
    <property type="entry name" value="RIBOKINASE"/>
</dbReference>
<dbReference type="Gene3D" id="3.40.1190.30">
    <property type="match status" value="1"/>
</dbReference>
<organism evidence="5 6">
    <name type="scientific">Paenibacillus terrae</name>
    <dbReference type="NCBI Taxonomy" id="159743"/>
    <lineage>
        <taxon>Bacteria</taxon>
        <taxon>Bacillati</taxon>
        <taxon>Bacillota</taxon>
        <taxon>Bacilli</taxon>
        <taxon>Bacillales</taxon>
        <taxon>Paenibacillaceae</taxon>
        <taxon>Paenibacillus</taxon>
    </lineage>
</organism>
<evidence type="ECO:0000313" key="6">
    <source>
        <dbReference type="Proteomes" id="UP000032534"/>
    </source>
</evidence>
<dbReference type="CDD" id="cd01166">
    <property type="entry name" value="KdgK"/>
    <property type="match status" value="1"/>
</dbReference>